<feature type="transmembrane region" description="Helical" evidence="5">
    <location>
        <begin position="74"/>
        <end position="93"/>
    </location>
</feature>
<evidence type="ECO:0000259" key="6">
    <source>
        <dbReference type="Pfam" id="PF05154"/>
    </source>
</evidence>
<evidence type="ECO:0000256" key="4">
    <source>
        <dbReference type="ARBA" id="ARBA00023136"/>
    </source>
</evidence>
<evidence type="ECO:0000256" key="2">
    <source>
        <dbReference type="ARBA" id="ARBA00022692"/>
    </source>
</evidence>
<reference evidence="8" key="1">
    <citation type="journal article" date="2019" name="Int. J. Syst. Evol. Microbiol.">
        <title>The Global Catalogue of Microorganisms (GCM) 10K type strain sequencing project: providing services to taxonomists for standard genome sequencing and annotation.</title>
        <authorList>
            <consortium name="The Broad Institute Genomics Platform"/>
            <consortium name="The Broad Institute Genome Sequencing Center for Infectious Disease"/>
            <person name="Wu L."/>
            <person name="Ma J."/>
        </authorList>
    </citation>
    <scope>NUCLEOTIDE SEQUENCE [LARGE SCALE GENOMIC DNA]</scope>
    <source>
        <strain evidence="8">KCTC 42217</strain>
    </source>
</reference>
<proteinExistence type="predicted"/>
<evidence type="ECO:0000256" key="5">
    <source>
        <dbReference type="SAM" id="Phobius"/>
    </source>
</evidence>
<dbReference type="EMBL" id="JBHUHZ010000002">
    <property type="protein sequence ID" value="MFD2163642.1"/>
    <property type="molecule type" value="Genomic_DNA"/>
</dbReference>
<keyword evidence="8" id="KW-1185">Reference proteome</keyword>
<sequence>MDKNLLYSLRGITAEEFSFVTHITAGMTEQQSQTFISFYSQKRQKPDEILLFTLIGLFGFAGIQRFIMGQIGMGVLYFFTCGLCFIGTIVDAINHKNLANEHNQKVAMECASLMQMAV</sequence>
<evidence type="ECO:0000313" key="7">
    <source>
        <dbReference type="EMBL" id="MFD2163642.1"/>
    </source>
</evidence>
<dbReference type="InterPro" id="IPR007829">
    <property type="entry name" value="TM2"/>
</dbReference>
<gene>
    <name evidence="7" type="ORF">ACFSJU_14625</name>
</gene>
<evidence type="ECO:0000256" key="1">
    <source>
        <dbReference type="ARBA" id="ARBA00004141"/>
    </source>
</evidence>
<dbReference type="Pfam" id="PF05154">
    <property type="entry name" value="TM2"/>
    <property type="match status" value="1"/>
</dbReference>
<name>A0ABW4ZQ87_9SPHI</name>
<dbReference type="RefSeq" id="WP_255900538.1">
    <property type="nucleotide sequence ID" value="NZ_JAFMZO010000002.1"/>
</dbReference>
<evidence type="ECO:0000256" key="3">
    <source>
        <dbReference type="ARBA" id="ARBA00022989"/>
    </source>
</evidence>
<keyword evidence="2 5" id="KW-0812">Transmembrane</keyword>
<keyword evidence="4 5" id="KW-0472">Membrane</keyword>
<keyword evidence="3 5" id="KW-1133">Transmembrane helix</keyword>
<organism evidence="7 8">
    <name type="scientific">Paradesertivirga mongoliensis</name>
    <dbReference type="NCBI Taxonomy" id="2100740"/>
    <lineage>
        <taxon>Bacteria</taxon>
        <taxon>Pseudomonadati</taxon>
        <taxon>Bacteroidota</taxon>
        <taxon>Sphingobacteriia</taxon>
        <taxon>Sphingobacteriales</taxon>
        <taxon>Sphingobacteriaceae</taxon>
        <taxon>Paradesertivirga</taxon>
    </lineage>
</organism>
<dbReference type="Proteomes" id="UP001597387">
    <property type="component" value="Unassembled WGS sequence"/>
</dbReference>
<evidence type="ECO:0000313" key="8">
    <source>
        <dbReference type="Proteomes" id="UP001597387"/>
    </source>
</evidence>
<comment type="caution">
    <text evidence="7">The sequence shown here is derived from an EMBL/GenBank/DDBJ whole genome shotgun (WGS) entry which is preliminary data.</text>
</comment>
<feature type="transmembrane region" description="Helical" evidence="5">
    <location>
        <begin position="49"/>
        <end position="68"/>
    </location>
</feature>
<comment type="subcellular location">
    <subcellularLocation>
        <location evidence="1">Membrane</location>
        <topology evidence="1">Multi-pass membrane protein</topology>
    </subcellularLocation>
</comment>
<accession>A0ABW4ZQ87</accession>
<feature type="domain" description="TM2" evidence="6">
    <location>
        <begin position="53"/>
        <end position="93"/>
    </location>
</feature>
<protein>
    <submittedName>
        <fullName evidence="7">TM2 domain-containing protein</fullName>
    </submittedName>
</protein>